<dbReference type="STRING" id="536979.SAMN04488055_4035"/>
<gene>
    <name evidence="1" type="ORF">SAMN04488055_4035</name>
</gene>
<dbReference type="EMBL" id="FSRA01000002">
    <property type="protein sequence ID" value="SIO43889.1"/>
    <property type="molecule type" value="Genomic_DNA"/>
</dbReference>
<dbReference type="Proteomes" id="UP000185003">
    <property type="component" value="Unassembled WGS sequence"/>
</dbReference>
<evidence type="ECO:0000313" key="2">
    <source>
        <dbReference type="Proteomes" id="UP000185003"/>
    </source>
</evidence>
<evidence type="ECO:0000313" key="1">
    <source>
        <dbReference type="EMBL" id="SIO43889.1"/>
    </source>
</evidence>
<accession>A0A1N6JI75</accession>
<dbReference type="AlphaFoldDB" id="A0A1N6JI75"/>
<proteinExistence type="predicted"/>
<organism evidence="1 2">
    <name type="scientific">Chitinophaga niabensis</name>
    <dbReference type="NCBI Taxonomy" id="536979"/>
    <lineage>
        <taxon>Bacteria</taxon>
        <taxon>Pseudomonadati</taxon>
        <taxon>Bacteroidota</taxon>
        <taxon>Chitinophagia</taxon>
        <taxon>Chitinophagales</taxon>
        <taxon>Chitinophagaceae</taxon>
        <taxon>Chitinophaga</taxon>
    </lineage>
</organism>
<keyword evidence="2" id="KW-1185">Reference proteome</keyword>
<name>A0A1N6JI75_9BACT</name>
<reference evidence="1 2" key="1">
    <citation type="submission" date="2016-11" db="EMBL/GenBank/DDBJ databases">
        <authorList>
            <person name="Jaros S."/>
            <person name="Januszkiewicz K."/>
            <person name="Wedrychowicz H."/>
        </authorList>
    </citation>
    <scope>NUCLEOTIDE SEQUENCE [LARGE SCALE GENOMIC DNA]</scope>
    <source>
        <strain evidence="1 2">DSM 24787</strain>
    </source>
</reference>
<sequence length="64" mass="7164">MQVVYVGRPYKFRTPPVFSLNPLQSSTRSEMLVPNQLSFGHAVASVNAGLHKSEVFMDKILTLE</sequence>
<protein>
    <submittedName>
        <fullName evidence="1">Uncharacterized protein</fullName>
    </submittedName>
</protein>